<reference evidence="7" key="2">
    <citation type="journal article" date="2014" name="PLoS ONE">
        <title>Genome and Transcriptome Analysis of the Fungal Pathogen Fusarium oxysporum f. sp. cubense Causing Banana Vascular Wilt Disease.</title>
        <authorList>
            <person name="Guo L."/>
            <person name="Han L."/>
            <person name="Yang L."/>
            <person name="Zeng H."/>
            <person name="Fan D."/>
            <person name="Zhu Y."/>
            <person name="Feng Y."/>
            <person name="Wang G."/>
            <person name="Peng C."/>
            <person name="Jiang X."/>
            <person name="Zhou D."/>
            <person name="Ni P."/>
            <person name="Liang C."/>
            <person name="Liu L."/>
            <person name="Wang J."/>
            <person name="Mao C."/>
            <person name="Fang X."/>
            <person name="Peng M."/>
            <person name="Huang J."/>
        </authorList>
    </citation>
    <scope>NUCLEOTIDE SEQUENCE [LARGE SCALE GENOMIC DNA]</scope>
    <source>
        <strain evidence="7">race 4</strain>
    </source>
</reference>
<dbReference type="HOGENOM" id="CLU_007884_11_0_1"/>
<feature type="domain" description="FAD dependent oxidoreductase" evidence="2">
    <location>
        <begin position="6"/>
        <end position="369"/>
    </location>
</feature>
<dbReference type="PANTHER" id="PTHR13847">
    <property type="entry name" value="SARCOSINE DEHYDROGENASE-RELATED"/>
    <property type="match status" value="1"/>
</dbReference>
<dbReference type="EMBL" id="KB726480">
    <property type="protein sequence ID" value="EMT69129.1"/>
    <property type="molecule type" value="Genomic_DNA"/>
</dbReference>
<evidence type="ECO:0000259" key="4">
    <source>
        <dbReference type="Pfam" id="PF08669"/>
    </source>
</evidence>
<dbReference type="SUPFAM" id="SSF51905">
    <property type="entry name" value="FAD/NAD(P)-binding domain"/>
    <property type="match status" value="1"/>
</dbReference>
<dbReference type="InterPro" id="IPR029043">
    <property type="entry name" value="GcvT/YgfZ_C"/>
</dbReference>
<dbReference type="Pfam" id="PF08669">
    <property type="entry name" value="GCV_T_C"/>
    <property type="match status" value="1"/>
</dbReference>
<dbReference type="AlphaFoldDB" id="N1RTC8"/>
<gene>
    <name evidence="6" type="ORF">FOC4_g10005231</name>
</gene>
<accession>N1RTC8</accession>
<evidence type="ECO:0000313" key="7">
    <source>
        <dbReference type="Proteomes" id="UP000016929"/>
    </source>
</evidence>
<dbReference type="InterPro" id="IPR032503">
    <property type="entry name" value="FAO_M"/>
</dbReference>
<dbReference type="Gene3D" id="3.30.9.10">
    <property type="entry name" value="D-Amino Acid Oxidase, subunit A, domain 2"/>
    <property type="match status" value="1"/>
</dbReference>
<dbReference type="Pfam" id="PF01266">
    <property type="entry name" value="DAO"/>
    <property type="match status" value="1"/>
</dbReference>
<keyword evidence="7" id="KW-1185">Reference proteome</keyword>
<dbReference type="SUPFAM" id="SSF54373">
    <property type="entry name" value="FAD-linked reductases, C-terminal domain"/>
    <property type="match status" value="1"/>
</dbReference>
<reference evidence="7" key="1">
    <citation type="submission" date="2012-09" db="EMBL/GenBank/DDBJ databases">
        <title>Genome sequencing and comparative transcriptomics of race 1 and race 4 of banana pathogen: Fusarium oxysporum f. sp. cubense.</title>
        <authorList>
            <person name="Fang X."/>
            <person name="Huang J."/>
        </authorList>
    </citation>
    <scope>NUCLEOTIDE SEQUENCE [LARGE SCALE GENOMIC DNA]</scope>
    <source>
        <strain evidence="7">race 4</strain>
    </source>
</reference>
<dbReference type="InterPro" id="IPR006076">
    <property type="entry name" value="FAD-dep_OxRdtase"/>
</dbReference>
<feature type="domain" description="FAD dependent oxidoreductase central" evidence="5">
    <location>
        <begin position="372"/>
        <end position="425"/>
    </location>
</feature>
<evidence type="ECO:0000313" key="6">
    <source>
        <dbReference type="EMBL" id="EMT69129.1"/>
    </source>
</evidence>
<dbReference type="Gene3D" id="2.40.30.110">
    <property type="entry name" value="Aminomethyltransferase beta-barrel domains"/>
    <property type="match status" value="1"/>
</dbReference>
<dbReference type="InterPro" id="IPR006222">
    <property type="entry name" value="GCVT_N"/>
</dbReference>
<sequence>MAPSPRVLIIGAGIVGVNVADELVSRGWTDITVLDQGPLDMPGGSTSHAPGLVFQTNTSKTLSKMATYTVEKLLSLDCFNQVGGLEIATTPARLEELKRKRGYAYSWGIEANLISPEKCLELYPLLDKSKVLGGLHIPTDGLALARPAQAKLIERTRAAGVKYHGSTVVTSIDHHDGHVSAVVTKNGTFEADIVISCAGFWGVEIGAMVGLPVPLTPMAHQYVHTKSVPCQKGKNEEPNGAKLPILRHQDQDLYYREHGDHIGIGFYGHRPMPVVAASLGETPKNVDSRNMPSSLQFTPKDFAPGWELSKEILPALRETEIDHGFNGIMSFTPDGGPLVGQAPNFDNFYVAEAVWVTQSAGVGKALAELLTTGRSEIDLSECDISRFEQVQLSPAYVAETTSQQFVEVYDILHPLQPKESPRNLRKLLKDLPEAWKPVERDAWSSRYYSAVSAAEVGKVTFTLLLDTHGGVKSDIFVARLGEDLFHLGVNGPVDLHYFTREAKVQTKASPHRAVQVRDITGGLAAVGVWGPRSKDLIKLVSKDDFSDRALPYLSVKKAEISGIPVIATNFSYIGEEGWEIYTTADNGLRLWDALWQGGQPYGVIAAGRSTFNALRIEKGFRSWGTDMTSEYDPYEAGLEFALQPGKDGYVGYNALKGRSSEKVSRRIRGLTIDDGRSVILGKEPVFVKGRAVGYVTSAAFGYSIRKPIAYAYLPKEVLEGDKVEIEYFGKRIKATVTSLPFYQPEKSAYGQTSQASFSARL</sequence>
<dbReference type="Gene3D" id="3.30.1360.120">
    <property type="entry name" value="Probable tRNA modification gtpase trme, domain 1"/>
    <property type="match status" value="1"/>
</dbReference>
<name>N1RTC8_FUSC4</name>
<feature type="domain" description="Aminomethyltransferase C-terminal" evidence="4">
    <location>
        <begin position="665"/>
        <end position="742"/>
    </location>
</feature>
<dbReference type="SUPFAM" id="SSF103025">
    <property type="entry name" value="Folate-binding domain"/>
    <property type="match status" value="1"/>
</dbReference>
<evidence type="ECO:0000259" key="3">
    <source>
        <dbReference type="Pfam" id="PF01571"/>
    </source>
</evidence>
<feature type="domain" description="GCVT N-terminal" evidence="3">
    <location>
        <begin position="449"/>
        <end position="643"/>
    </location>
</feature>
<dbReference type="Gene3D" id="3.50.50.60">
    <property type="entry name" value="FAD/NAD(P)-binding domain"/>
    <property type="match status" value="1"/>
</dbReference>
<organism evidence="6 7">
    <name type="scientific">Fusarium oxysporum f. sp. cubense (strain race 4)</name>
    <name type="common">Panama disease fungus</name>
    <dbReference type="NCBI Taxonomy" id="2502994"/>
    <lineage>
        <taxon>Eukaryota</taxon>
        <taxon>Fungi</taxon>
        <taxon>Dikarya</taxon>
        <taxon>Ascomycota</taxon>
        <taxon>Pezizomycotina</taxon>
        <taxon>Sordariomycetes</taxon>
        <taxon>Hypocreomycetidae</taxon>
        <taxon>Hypocreales</taxon>
        <taxon>Nectriaceae</taxon>
        <taxon>Fusarium</taxon>
        <taxon>Fusarium oxysporum species complex</taxon>
    </lineage>
</organism>
<dbReference type="InterPro" id="IPR036188">
    <property type="entry name" value="FAD/NAD-bd_sf"/>
</dbReference>
<dbReference type="PANTHER" id="PTHR13847:SF181">
    <property type="entry name" value="TRANSFERASE CAF17, MITOCHONDRIAL-RELATED"/>
    <property type="match status" value="1"/>
</dbReference>
<dbReference type="OrthoDB" id="498204at2759"/>
<dbReference type="STRING" id="1229665.N1RTC8"/>
<protein>
    <submittedName>
        <fullName evidence="6">Dimethylglycine dehydrogenase, mitochondrial</fullName>
    </submittedName>
</protein>
<dbReference type="Pfam" id="PF01571">
    <property type="entry name" value="GCV_T"/>
    <property type="match status" value="1"/>
</dbReference>
<comment type="similarity">
    <text evidence="1">Belongs to the GcvT family.</text>
</comment>
<dbReference type="InterPro" id="IPR027266">
    <property type="entry name" value="TrmE/GcvT-like"/>
</dbReference>
<dbReference type="Proteomes" id="UP000016929">
    <property type="component" value="Unassembled WGS sequence"/>
</dbReference>
<dbReference type="SUPFAM" id="SSF101790">
    <property type="entry name" value="Aminomethyltransferase beta-barrel domain"/>
    <property type="match status" value="1"/>
</dbReference>
<dbReference type="Gene3D" id="3.30.70.1400">
    <property type="entry name" value="Aminomethyltransferase beta-barrel domains"/>
    <property type="match status" value="1"/>
</dbReference>
<dbReference type="GO" id="GO:0005739">
    <property type="term" value="C:mitochondrion"/>
    <property type="evidence" value="ECO:0007669"/>
    <property type="project" value="TreeGrafter"/>
</dbReference>
<evidence type="ECO:0000256" key="1">
    <source>
        <dbReference type="ARBA" id="ARBA00008609"/>
    </source>
</evidence>
<dbReference type="Pfam" id="PF16350">
    <property type="entry name" value="FAO_M"/>
    <property type="match status" value="1"/>
</dbReference>
<proteinExistence type="inferred from homology"/>
<evidence type="ECO:0000259" key="5">
    <source>
        <dbReference type="Pfam" id="PF16350"/>
    </source>
</evidence>
<evidence type="ECO:0000259" key="2">
    <source>
        <dbReference type="Pfam" id="PF01266"/>
    </source>
</evidence>
<dbReference type="InterPro" id="IPR013977">
    <property type="entry name" value="GcvT_C"/>
</dbReference>